<sequence length="126" mass="14528">MKPSSSSVNGFYSSLAQDLEDLERTFSSTEFMSLLFIQTVISLLRSFHLQITELVQKLHLPAGEKWLDEYMEESSRLWEVCQVVKLGITAMENFTSTGVNMVSSLEHHLSRQVLFFLRNYNPFSNL</sequence>
<keyword evidence="3" id="KW-1185">Reference proteome</keyword>
<evidence type="ECO:0000313" key="4">
    <source>
        <dbReference type="Proteomes" id="UP000639772"/>
    </source>
</evidence>
<proteinExistence type="predicted"/>
<evidence type="ECO:0000313" key="3">
    <source>
        <dbReference type="Proteomes" id="UP000636800"/>
    </source>
</evidence>
<reference evidence="3 4" key="1">
    <citation type="journal article" date="2020" name="Nat. Food">
        <title>A phased Vanilla planifolia genome enables genetic improvement of flavour and production.</title>
        <authorList>
            <person name="Hasing T."/>
            <person name="Tang H."/>
            <person name="Brym M."/>
            <person name="Khazi F."/>
            <person name="Huang T."/>
            <person name="Chambers A.H."/>
        </authorList>
    </citation>
    <scope>NUCLEOTIDE SEQUENCE [LARGE SCALE GENOMIC DNA]</scope>
    <source>
        <tissue evidence="2">Leaf</tissue>
    </source>
</reference>
<dbReference type="Proteomes" id="UP000639772">
    <property type="component" value="Unassembled WGS sequence"/>
</dbReference>
<organism evidence="2 4">
    <name type="scientific">Vanilla planifolia</name>
    <name type="common">Vanilla</name>
    <dbReference type="NCBI Taxonomy" id="51239"/>
    <lineage>
        <taxon>Eukaryota</taxon>
        <taxon>Viridiplantae</taxon>
        <taxon>Streptophyta</taxon>
        <taxon>Embryophyta</taxon>
        <taxon>Tracheophyta</taxon>
        <taxon>Spermatophyta</taxon>
        <taxon>Magnoliopsida</taxon>
        <taxon>Liliopsida</taxon>
        <taxon>Asparagales</taxon>
        <taxon>Orchidaceae</taxon>
        <taxon>Vanilloideae</taxon>
        <taxon>Vanilleae</taxon>
        <taxon>Vanilla</taxon>
    </lineage>
</organism>
<dbReference type="AlphaFoldDB" id="A0A835UR54"/>
<evidence type="ECO:0000313" key="1">
    <source>
        <dbReference type="EMBL" id="KAG0469409.1"/>
    </source>
</evidence>
<name>A0A835UR54_VANPL</name>
<evidence type="ECO:0000313" key="2">
    <source>
        <dbReference type="EMBL" id="KAG0470947.1"/>
    </source>
</evidence>
<protein>
    <submittedName>
        <fullName evidence="2">Uncharacterized protein</fullName>
    </submittedName>
</protein>
<comment type="caution">
    <text evidence="2">The sequence shown here is derived from an EMBL/GenBank/DDBJ whole genome shotgun (WGS) entry which is preliminary data.</text>
</comment>
<dbReference type="EMBL" id="JADCNM010000008">
    <property type="protein sequence ID" value="KAG0470947.1"/>
    <property type="molecule type" value="Genomic_DNA"/>
</dbReference>
<dbReference type="OrthoDB" id="691840at2759"/>
<gene>
    <name evidence="2" type="ORF">HPP92_015493</name>
    <name evidence="1" type="ORF">HPP92_016109</name>
</gene>
<accession>A0A835UR54</accession>
<dbReference type="EMBL" id="JADCNL010000008">
    <property type="protein sequence ID" value="KAG0469409.1"/>
    <property type="molecule type" value="Genomic_DNA"/>
</dbReference>
<dbReference type="PANTHER" id="PTHR31509">
    <property type="entry name" value="BPS1-LIKE PROTEIN"/>
    <property type="match status" value="1"/>
</dbReference>
<dbReference type="Proteomes" id="UP000636800">
    <property type="component" value="Unassembled WGS sequence"/>
</dbReference>